<keyword evidence="6" id="KW-1185">Reference proteome</keyword>
<dbReference type="GO" id="GO:0016887">
    <property type="term" value="F:ATP hydrolysis activity"/>
    <property type="evidence" value="ECO:0007669"/>
    <property type="project" value="InterPro"/>
</dbReference>
<reference evidence="5 6" key="1">
    <citation type="submission" date="2018-10" db="EMBL/GenBank/DDBJ databases">
        <title>Co-occurring genomic capacity for anaerobic methane metabolism and dissimilatory sulfite reduction discovered in the Korarchaeota.</title>
        <authorList>
            <person name="Mckay L.J."/>
            <person name="Dlakic M."/>
            <person name="Fields M.W."/>
            <person name="Delmont T.O."/>
            <person name="Eren A.M."/>
            <person name="Jay Z.J."/>
            <person name="Klingelsmith K.B."/>
            <person name="Rusch D.B."/>
            <person name="Inskeep W.P."/>
        </authorList>
    </citation>
    <scope>NUCLEOTIDE SEQUENCE [LARGE SCALE GENOMIC DNA]</scope>
    <source>
        <strain evidence="5 6">MDKW</strain>
    </source>
</reference>
<evidence type="ECO:0000313" key="6">
    <source>
        <dbReference type="Proteomes" id="UP000277582"/>
    </source>
</evidence>
<evidence type="ECO:0000256" key="1">
    <source>
        <dbReference type="ARBA" id="ARBA00022448"/>
    </source>
</evidence>
<keyword evidence="2" id="KW-0547">Nucleotide-binding</keyword>
<dbReference type="GO" id="GO:0005524">
    <property type="term" value="F:ATP binding"/>
    <property type="evidence" value="ECO:0007669"/>
    <property type="project" value="UniProtKB-KW"/>
</dbReference>
<evidence type="ECO:0000256" key="2">
    <source>
        <dbReference type="ARBA" id="ARBA00022741"/>
    </source>
</evidence>
<keyword evidence="1" id="KW-0813">Transport</keyword>
<organism evidence="5 6">
    <name type="scientific">Candidatus Methanodesulfokora washburnensis</name>
    <dbReference type="NCBI Taxonomy" id="2478471"/>
    <lineage>
        <taxon>Archaea</taxon>
        <taxon>Thermoproteota</taxon>
        <taxon>Candidatus Korarchaeia</taxon>
        <taxon>Candidatus Korarchaeia incertae sedis</taxon>
        <taxon>Candidatus Methanodesulfokora</taxon>
    </lineage>
</organism>
<dbReference type="CDD" id="cd03255">
    <property type="entry name" value="ABC_MJ0796_LolCDE_FtsE"/>
    <property type="match status" value="1"/>
</dbReference>
<dbReference type="InterPro" id="IPR017911">
    <property type="entry name" value="MacB-like_ATP-bd"/>
</dbReference>
<accession>A0A3R9QYU2</accession>
<dbReference type="PANTHER" id="PTHR24220:SF86">
    <property type="entry name" value="ABC TRANSPORTER ABCH.1"/>
    <property type="match status" value="1"/>
</dbReference>
<dbReference type="InterPro" id="IPR003439">
    <property type="entry name" value="ABC_transporter-like_ATP-bd"/>
</dbReference>
<name>A0A3R9QYU2_9CREN</name>
<comment type="caution">
    <text evidence="5">The sequence shown here is derived from an EMBL/GenBank/DDBJ whole genome shotgun (WGS) entry which is preliminary data.</text>
</comment>
<dbReference type="GO" id="GO:0022857">
    <property type="term" value="F:transmembrane transporter activity"/>
    <property type="evidence" value="ECO:0007669"/>
    <property type="project" value="TreeGrafter"/>
</dbReference>
<dbReference type="Pfam" id="PF00005">
    <property type="entry name" value="ABC_tran"/>
    <property type="match status" value="1"/>
</dbReference>
<dbReference type="InterPro" id="IPR015854">
    <property type="entry name" value="ABC_transpr_LolD-like"/>
</dbReference>
<evidence type="ECO:0000259" key="4">
    <source>
        <dbReference type="PROSITE" id="PS50893"/>
    </source>
</evidence>
<dbReference type="InterPro" id="IPR003593">
    <property type="entry name" value="AAA+_ATPase"/>
</dbReference>
<gene>
    <name evidence="5" type="ORF">D6D85_03560</name>
</gene>
<dbReference type="PROSITE" id="PS50893">
    <property type="entry name" value="ABC_TRANSPORTER_2"/>
    <property type="match status" value="1"/>
</dbReference>
<dbReference type="Gene3D" id="3.40.50.300">
    <property type="entry name" value="P-loop containing nucleotide triphosphate hydrolases"/>
    <property type="match status" value="1"/>
</dbReference>
<dbReference type="GO" id="GO:0005886">
    <property type="term" value="C:plasma membrane"/>
    <property type="evidence" value="ECO:0007669"/>
    <property type="project" value="TreeGrafter"/>
</dbReference>
<feature type="domain" description="ABC transporter" evidence="4">
    <location>
        <begin position="9"/>
        <end position="226"/>
    </location>
</feature>
<sequence>MRYTGDLLIELLNVRKGYGSVEVLKGVNLRIEEGDFASIRGKSGAGKTTMLRIMGLLDPPDEGEIKLFGIPASRLNDDERSKLRLHNIGFVFQFFNLIPSLTVRENIELPLALAGIRKEERRNRVTELLRYFDLINLAERFPDTLSGGERQRVAVMRALANNPRIILADEPTSSLDDENSELLMDLFRRINREKRVAIVMTTTDLYEKLPTNRDFVLKDGRLTEFL</sequence>
<dbReference type="SUPFAM" id="SSF52540">
    <property type="entry name" value="P-loop containing nucleoside triphosphate hydrolases"/>
    <property type="match status" value="1"/>
</dbReference>
<dbReference type="SMART" id="SM00382">
    <property type="entry name" value="AAA"/>
    <property type="match status" value="1"/>
</dbReference>
<keyword evidence="3 5" id="KW-0067">ATP-binding</keyword>
<evidence type="ECO:0000313" key="5">
    <source>
        <dbReference type="EMBL" id="RSN76735.1"/>
    </source>
</evidence>
<dbReference type="InterPro" id="IPR027417">
    <property type="entry name" value="P-loop_NTPase"/>
</dbReference>
<proteinExistence type="predicted"/>
<evidence type="ECO:0000256" key="3">
    <source>
        <dbReference type="ARBA" id="ARBA00022840"/>
    </source>
</evidence>
<protein>
    <submittedName>
        <fullName evidence="5">ABC transporter ATP-binding protein</fullName>
    </submittedName>
</protein>
<dbReference type="EMBL" id="RCOS01000053">
    <property type="protein sequence ID" value="RSN76735.1"/>
    <property type="molecule type" value="Genomic_DNA"/>
</dbReference>
<dbReference type="Proteomes" id="UP000277582">
    <property type="component" value="Unassembled WGS sequence"/>
</dbReference>
<dbReference type="PANTHER" id="PTHR24220">
    <property type="entry name" value="IMPORT ATP-BINDING PROTEIN"/>
    <property type="match status" value="1"/>
</dbReference>
<dbReference type="AlphaFoldDB" id="A0A3R9QYU2"/>